<protein>
    <submittedName>
        <fullName evidence="1">Uncharacterized protein</fullName>
    </submittedName>
</protein>
<evidence type="ECO:0000313" key="1">
    <source>
        <dbReference type="EMBL" id="KAL3312633.1"/>
    </source>
</evidence>
<name>A0ABD2PZW1_9PLAT</name>
<keyword evidence="2" id="KW-1185">Reference proteome</keyword>
<gene>
    <name evidence="1" type="ORF">Ciccas_008777</name>
</gene>
<dbReference type="AlphaFoldDB" id="A0ABD2PZW1"/>
<organism evidence="1 2">
    <name type="scientific">Cichlidogyrus casuarinus</name>
    <dbReference type="NCBI Taxonomy" id="1844966"/>
    <lineage>
        <taxon>Eukaryota</taxon>
        <taxon>Metazoa</taxon>
        <taxon>Spiralia</taxon>
        <taxon>Lophotrochozoa</taxon>
        <taxon>Platyhelminthes</taxon>
        <taxon>Monogenea</taxon>
        <taxon>Monopisthocotylea</taxon>
        <taxon>Dactylogyridea</taxon>
        <taxon>Ancyrocephalidae</taxon>
        <taxon>Cichlidogyrus</taxon>
    </lineage>
</organism>
<accession>A0ABD2PZW1</accession>
<dbReference type="EMBL" id="JBJKFK010001621">
    <property type="protein sequence ID" value="KAL3312633.1"/>
    <property type="molecule type" value="Genomic_DNA"/>
</dbReference>
<dbReference type="Proteomes" id="UP001626550">
    <property type="component" value="Unassembled WGS sequence"/>
</dbReference>
<sequence>MAIGEAEGDDITGPETAVEIAFSTSFRGIGERIMVSLFTGTTAKVLPIELEGLVTKPWWKASREVRKPTFWICGSACWFT</sequence>
<evidence type="ECO:0000313" key="2">
    <source>
        <dbReference type="Proteomes" id="UP001626550"/>
    </source>
</evidence>
<reference evidence="1 2" key="1">
    <citation type="submission" date="2024-11" db="EMBL/GenBank/DDBJ databases">
        <title>Adaptive evolution of stress response genes in parasites aligns with host niche diversity.</title>
        <authorList>
            <person name="Hahn C."/>
            <person name="Resl P."/>
        </authorList>
    </citation>
    <scope>NUCLEOTIDE SEQUENCE [LARGE SCALE GENOMIC DNA]</scope>
    <source>
        <strain evidence="1">EGGRZ-B1_66</strain>
        <tissue evidence="1">Body</tissue>
    </source>
</reference>
<comment type="caution">
    <text evidence="1">The sequence shown here is derived from an EMBL/GenBank/DDBJ whole genome shotgun (WGS) entry which is preliminary data.</text>
</comment>
<proteinExistence type="predicted"/>